<evidence type="ECO:0000313" key="2">
    <source>
        <dbReference type="EMBL" id="MCI35261.1"/>
    </source>
</evidence>
<protein>
    <submittedName>
        <fullName evidence="2">Uncharacterized protein</fullName>
    </submittedName>
</protein>
<feature type="non-terminal residue" evidence="2">
    <location>
        <position position="64"/>
    </location>
</feature>
<dbReference type="EMBL" id="LXQA010221747">
    <property type="protein sequence ID" value="MCI35261.1"/>
    <property type="molecule type" value="Genomic_DNA"/>
</dbReference>
<name>A0A392RFB5_9FABA</name>
<feature type="region of interest" description="Disordered" evidence="1">
    <location>
        <begin position="1"/>
        <end position="48"/>
    </location>
</feature>
<dbReference type="AlphaFoldDB" id="A0A392RFB5"/>
<evidence type="ECO:0000313" key="3">
    <source>
        <dbReference type="Proteomes" id="UP000265520"/>
    </source>
</evidence>
<proteinExistence type="predicted"/>
<comment type="caution">
    <text evidence="2">The sequence shown here is derived from an EMBL/GenBank/DDBJ whole genome shotgun (WGS) entry which is preliminary data.</text>
</comment>
<sequence length="64" mass="7170">MASSSHLRVDGDGDANTYFDSDGNPMNTVIAPRNDLLRKDPPQDQQIPMDTDEYIDAINYEIDP</sequence>
<accession>A0A392RFB5</accession>
<organism evidence="2 3">
    <name type="scientific">Trifolium medium</name>
    <dbReference type="NCBI Taxonomy" id="97028"/>
    <lineage>
        <taxon>Eukaryota</taxon>
        <taxon>Viridiplantae</taxon>
        <taxon>Streptophyta</taxon>
        <taxon>Embryophyta</taxon>
        <taxon>Tracheophyta</taxon>
        <taxon>Spermatophyta</taxon>
        <taxon>Magnoliopsida</taxon>
        <taxon>eudicotyledons</taxon>
        <taxon>Gunneridae</taxon>
        <taxon>Pentapetalae</taxon>
        <taxon>rosids</taxon>
        <taxon>fabids</taxon>
        <taxon>Fabales</taxon>
        <taxon>Fabaceae</taxon>
        <taxon>Papilionoideae</taxon>
        <taxon>50 kb inversion clade</taxon>
        <taxon>NPAAA clade</taxon>
        <taxon>Hologalegina</taxon>
        <taxon>IRL clade</taxon>
        <taxon>Trifolieae</taxon>
        <taxon>Trifolium</taxon>
    </lineage>
</organism>
<dbReference type="Proteomes" id="UP000265520">
    <property type="component" value="Unassembled WGS sequence"/>
</dbReference>
<evidence type="ECO:0000256" key="1">
    <source>
        <dbReference type="SAM" id="MobiDB-lite"/>
    </source>
</evidence>
<keyword evidence="3" id="KW-1185">Reference proteome</keyword>
<reference evidence="2 3" key="1">
    <citation type="journal article" date="2018" name="Front. Plant Sci.">
        <title>Red Clover (Trifolium pratense) and Zigzag Clover (T. medium) - A Picture of Genomic Similarities and Differences.</title>
        <authorList>
            <person name="Dluhosova J."/>
            <person name="Istvanek J."/>
            <person name="Nedelnik J."/>
            <person name="Repkova J."/>
        </authorList>
    </citation>
    <scope>NUCLEOTIDE SEQUENCE [LARGE SCALE GENOMIC DNA]</scope>
    <source>
        <strain evidence="3">cv. 10/8</strain>
        <tissue evidence="2">Leaf</tissue>
    </source>
</reference>